<keyword evidence="4" id="KW-1185">Reference proteome</keyword>
<dbReference type="EMBL" id="SKBN01000047">
    <property type="protein sequence ID" value="TGJ85375.1"/>
    <property type="molecule type" value="Genomic_DNA"/>
</dbReference>
<feature type="compositionally biased region" description="Basic and acidic residues" evidence="1">
    <location>
        <begin position="696"/>
        <end position="797"/>
    </location>
</feature>
<dbReference type="AlphaFoldDB" id="A0A4Z0Z1X9"/>
<feature type="region of interest" description="Disordered" evidence="1">
    <location>
        <begin position="522"/>
        <end position="901"/>
    </location>
</feature>
<feature type="compositionally biased region" description="Basic residues" evidence="1">
    <location>
        <begin position="618"/>
        <end position="634"/>
    </location>
</feature>
<accession>A0A4Z0Z1X9</accession>
<evidence type="ECO:0000313" key="4">
    <source>
        <dbReference type="Proteomes" id="UP000297716"/>
    </source>
</evidence>
<sequence>MDEIRKVIRQESKVLGAYTPKNRSQKPASDNGGVSLMGTDTGNNSKEKRPSHPATTAKSTQDESDDGSCSSMTVPGSGSDRTLETPTPTPSPSSTMSAPPLPLSLVTSAAAKPDPPRPGVRFSDNVTLVRSPVSGTVSAPAKKAPWALYRRMSSSSGETVPDWGVLFDGNGFSTARCGQVLRGLAKCLAEEFSPRGTVVVTPEKLGLLYSRFKIEGEVHPFEVAHRRDTDIFHIFPRQESSSTSSAAAAAVATSGNSRLATYHSRIGDFFADLDCEYYLVPPSTTETAFLTKSPSELSVSSATDSATSPSSPVFPRSSSYSSLHPIATATASNANPYKPLRPRPRSTRPCVPALTPVGFAQFFTICLLAHPEEEARRMNKIVSELALVADVGPSSFTLASGSGAGNTPMSPLASSYFTQSPLSSPTGLGNTSRGEKLPRQFVRSLLPVKSDAKSRKLLAAAVEDLLYDLNLPASSVSVSSLSLVSVPQMPASSASAFHLPEQNRRWSFANVPTNSTLNFNSNSGWSSTVPHLPPPPVPLPRSGTGNGSGSVIKSGGMEMVGMGKSGGGPSAPKPLPSPSAAGPLTKTRTTPPPPISTGTGAETLNSDSSSMTLLGRGLSRHSSYRPSHHEHRRYGPAEVVVQPYQPQQQKQGPSPAVALRSRDRATRFELGDAGEESDGDSASSDTVTTVATVTPRPDRADRRSSYHGHEHDREREREREKERERERERTREKDRDRDRWWGPRGDRDRDRDRDRDHDRERDREREKERDRDRDRDRERERERERDRDRDKGYDRRPAPTPTPAPAPRRFSDRRRSSAAILSAVPSPTSTTPPNQRSGSSGDRNSGALVVAQHHDDRGPTWSEVIRAQQQQQQSQQPRQAQQQQGPKAVSFYDERDRARTP</sequence>
<dbReference type="OrthoDB" id="5413703at2759"/>
<evidence type="ECO:0000256" key="1">
    <source>
        <dbReference type="SAM" id="MobiDB-lite"/>
    </source>
</evidence>
<evidence type="ECO:0000259" key="2">
    <source>
        <dbReference type="Pfam" id="PF24355"/>
    </source>
</evidence>
<gene>
    <name evidence="3" type="ORF">E0Z10_g3391</name>
</gene>
<organism evidence="3 4">
    <name type="scientific">Xylaria hypoxylon</name>
    <dbReference type="NCBI Taxonomy" id="37992"/>
    <lineage>
        <taxon>Eukaryota</taxon>
        <taxon>Fungi</taxon>
        <taxon>Dikarya</taxon>
        <taxon>Ascomycota</taxon>
        <taxon>Pezizomycotina</taxon>
        <taxon>Sordariomycetes</taxon>
        <taxon>Xylariomycetidae</taxon>
        <taxon>Xylariales</taxon>
        <taxon>Xylariaceae</taxon>
        <taxon>Xylaria</taxon>
    </lineage>
</organism>
<dbReference type="PANTHER" id="PTHR39611:SF1">
    <property type="entry name" value="HYDROXYPROLINE-RICH GLYCOPROTEIN DZ-HRGP"/>
    <property type="match status" value="1"/>
</dbReference>
<feature type="compositionally biased region" description="Low complexity" evidence="1">
    <location>
        <begin position="680"/>
        <end position="694"/>
    </location>
</feature>
<proteinExistence type="predicted"/>
<feature type="domain" description="DUF7514" evidence="2">
    <location>
        <begin position="164"/>
        <end position="284"/>
    </location>
</feature>
<dbReference type="Pfam" id="PF24355">
    <property type="entry name" value="DUF7514"/>
    <property type="match status" value="2"/>
</dbReference>
<reference evidence="3 4" key="1">
    <citation type="submission" date="2019-03" db="EMBL/GenBank/DDBJ databases">
        <title>Draft genome sequence of Xylaria hypoxylon DSM 108379, a ubiquitous saprotrophic-parasitic fungi on hardwood.</title>
        <authorList>
            <person name="Buettner E."/>
            <person name="Leonhardt S."/>
            <person name="Gebauer A.M."/>
            <person name="Liers C."/>
            <person name="Hofrichter M."/>
            <person name="Kellner H."/>
        </authorList>
    </citation>
    <scope>NUCLEOTIDE SEQUENCE [LARGE SCALE GENOMIC DNA]</scope>
    <source>
        <strain evidence="3 4">DSM 108379</strain>
    </source>
</reference>
<dbReference type="InterPro" id="IPR055936">
    <property type="entry name" value="DUF7514"/>
</dbReference>
<name>A0A4Z0Z1X9_9PEZI</name>
<evidence type="ECO:0000313" key="3">
    <source>
        <dbReference type="EMBL" id="TGJ85375.1"/>
    </source>
</evidence>
<feature type="compositionally biased region" description="Polar residues" evidence="1">
    <location>
        <begin position="602"/>
        <end position="612"/>
    </location>
</feature>
<feature type="compositionally biased region" description="Low complexity" evidence="1">
    <location>
        <begin position="868"/>
        <end position="884"/>
    </location>
</feature>
<feature type="compositionally biased region" description="Low complexity" evidence="1">
    <location>
        <begin position="642"/>
        <end position="655"/>
    </location>
</feature>
<feature type="compositionally biased region" description="Low complexity" evidence="1">
    <location>
        <begin position="578"/>
        <end position="589"/>
    </location>
</feature>
<feature type="compositionally biased region" description="Basic and acidic residues" evidence="1">
    <location>
        <begin position="660"/>
        <end position="670"/>
    </location>
</feature>
<dbReference type="Proteomes" id="UP000297716">
    <property type="component" value="Unassembled WGS sequence"/>
</dbReference>
<feature type="compositionally biased region" description="Polar residues" evidence="1">
    <location>
        <begin position="67"/>
        <end position="80"/>
    </location>
</feature>
<feature type="compositionally biased region" description="Basic and acidic residues" evidence="1">
    <location>
        <begin position="892"/>
        <end position="901"/>
    </location>
</feature>
<feature type="compositionally biased region" description="Basic and acidic residues" evidence="1">
    <location>
        <begin position="1"/>
        <end position="12"/>
    </location>
</feature>
<dbReference type="PANTHER" id="PTHR39611">
    <property type="entry name" value="HYDROXYPROLINE-RICH GLYCOPROTEIN DZ-HRGP-RELATED"/>
    <property type="match status" value="1"/>
</dbReference>
<dbReference type="STRING" id="37992.A0A4Z0Z1X9"/>
<feature type="domain" description="DUF7514" evidence="2">
    <location>
        <begin position="342"/>
        <end position="390"/>
    </location>
</feature>
<feature type="region of interest" description="Disordered" evidence="1">
    <location>
        <begin position="1"/>
        <end position="101"/>
    </location>
</feature>
<feature type="compositionally biased region" description="Low complexity" evidence="1">
    <location>
        <begin position="553"/>
        <end position="562"/>
    </location>
</feature>
<feature type="compositionally biased region" description="Polar residues" evidence="1">
    <location>
        <begin position="834"/>
        <end position="843"/>
    </location>
</feature>
<protein>
    <recommendedName>
        <fullName evidence="2">DUF7514 domain-containing protein</fullName>
    </recommendedName>
</protein>
<comment type="caution">
    <text evidence="3">The sequence shown here is derived from an EMBL/GenBank/DDBJ whole genome shotgun (WGS) entry which is preliminary data.</text>
</comment>